<name>A0ACB8T5M4_9AGAM</name>
<proteinExistence type="predicted"/>
<gene>
    <name evidence="1" type="ORF">BV25DRAFT_1823573</name>
</gene>
<organism evidence="1 2">
    <name type="scientific">Artomyces pyxidatus</name>
    <dbReference type="NCBI Taxonomy" id="48021"/>
    <lineage>
        <taxon>Eukaryota</taxon>
        <taxon>Fungi</taxon>
        <taxon>Dikarya</taxon>
        <taxon>Basidiomycota</taxon>
        <taxon>Agaricomycotina</taxon>
        <taxon>Agaricomycetes</taxon>
        <taxon>Russulales</taxon>
        <taxon>Auriscalpiaceae</taxon>
        <taxon>Artomyces</taxon>
    </lineage>
</organism>
<accession>A0ACB8T5M4</accession>
<comment type="caution">
    <text evidence="1">The sequence shown here is derived from an EMBL/GenBank/DDBJ whole genome shotgun (WGS) entry which is preliminary data.</text>
</comment>
<protein>
    <submittedName>
        <fullName evidence="1">SIR2-domain-containing protein</fullName>
    </submittedName>
</protein>
<reference evidence="1" key="2">
    <citation type="journal article" date="2022" name="New Phytol.">
        <title>Evolutionary transition to the ectomycorrhizal habit in the genomes of a hyperdiverse lineage of mushroom-forming fungi.</title>
        <authorList>
            <person name="Looney B."/>
            <person name="Miyauchi S."/>
            <person name="Morin E."/>
            <person name="Drula E."/>
            <person name="Courty P.E."/>
            <person name="Kohler A."/>
            <person name="Kuo A."/>
            <person name="LaButti K."/>
            <person name="Pangilinan J."/>
            <person name="Lipzen A."/>
            <person name="Riley R."/>
            <person name="Andreopoulos W."/>
            <person name="He G."/>
            <person name="Johnson J."/>
            <person name="Nolan M."/>
            <person name="Tritt A."/>
            <person name="Barry K.W."/>
            <person name="Grigoriev I.V."/>
            <person name="Nagy L.G."/>
            <person name="Hibbett D."/>
            <person name="Henrissat B."/>
            <person name="Matheny P.B."/>
            <person name="Labbe J."/>
            <person name="Martin F.M."/>
        </authorList>
    </citation>
    <scope>NUCLEOTIDE SEQUENCE</scope>
    <source>
        <strain evidence="1">HHB10654</strain>
    </source>
</reference>
<dbReference type="Proteomes" id="UP000814140">
    <property type="component" value="Unassembled WGS sequence"/>
</dbReference>
<sequence>MNPSKSAGPVQSPGPAKSSYSFEYPPELTRHQRRFIYAAQVRAFIEASEVVDADEETLQDILDGSIIPGDEVDDAWLANDDGDVDPFGYKEWSPPMWTDSAVSSMLRVLKTRGMAAFLKLWVVEQAVPIPELLCAFGLVLCEELHKKKQTTLLYFLRVALYKELQIRERLTEYNTIDDAVDLIKTSKRILILTGAGISVSCGIPDFRSRNGLYATLKDKGDYDLDDPQQMFDITYFKENPSVFYSFARQIYPSNFIPSPCHRFIKTVEDRGKLLRNYTQNIDTLETLAGVQNVLQCHGSFATAICLQCRVRVRGTEIEKEILSGEVPLCPLCNTPDAVKKAARPRRKRGKKGDSEDEDDVPLYPPWIMKPEITFFGEKLTDSFELALEKDKTKVDLLLVIGTSLKVSPVSEILMDIPHDVPQILINKTPVRHINPDIVLLGNADPIVEHLCMRLGWTLPSPSTPAGQNLQPPSSNRKRRSAEPGPQRVGRSHIWLFEGAEGGKWLEDLEAAQGEPSIESSSEFGSPSRDVKKPRVK</sequence>
<keyword evidence="2" id="KW-1185">Reference proteome</keyword>
<dbReference type="EMBL" id="MU277200">
    <property type="protein sequence ID" value="KAI0064069.1"/>
    <property type="molecule type" value="Genomic_DNA"/>
</dbReference>
<reference evidence="1" key="1">
    <citation type="submission" date="2021-03" db="EMBL/GenBank/DDBJ databases">
        <authorList>
            <consortium name="DOE Joint Genome Institute"/>
            <person name="Ahrendt S."/>
            <person name="Looney B.P."/>
            <person name="Miyauchi S."/>
            <person name="Morin E."/>
            <person name="Drula E."/>
            <person name="Courty P.E."/>
            <person name="Chicoki N."/>
            <person name="Fauchery L."/>
            <person name="Kohler A."/>
            <person name="Kuo A."/>
            <person name="Labutti K."/>
            <person name="Pangilinan J."/>
            <person name="Lipzen A."/>
            <person name="Riley R."/>
            <person name="Andreopoulos W."/>
            <person name="He G."/>
            <person name="Johnson J."/>
            <person name="Barry K.W."/>
            <person name="Grigoriev I.V."/>
            <person name="Nagy L."/>
            <person name="Hibbett D."/>
            <person name="Henrissat B."/>
            <person name="Matheny P.B."/>
            <person name="Labbe J."/>
            <person name="Martin F."/>
        </authorList>
    </citation>
    <scope>NUCLEOTIDE SEQUENCE</scope>
    <source>
        <strain evidence="1">HHB10654</strain>
    </source>
</reference>
<evidence type="ECO:0000313" key="1">
    <source>
        <dbReference type="EMBL" id="KAI0064069.1"/>
    </source>
</evidence>
<evidence type="ECO:0000313" key="2">
    <source>
        <dbReference type="Proteomes" id="UP000814140"/>
    </source>
</evidence>